<dbReference type="PANTHER" id="PTHR14226">
    <property type="entry name" value="NEUROPATHY TARGET ESTERASE/SWISS CHEESE D.MELANOGASTER"/>
    <property type="match status" value="1"/>
</dbReference>
<evidence type="ECO:0000259" key="5">
    <source>
        <dbReference type="PROSITE" id="PS51635"/>
    </source>
</evidence>
<feature type="domain" description="PNPLA" evidence="5">
    <location>
        <begin position="13"/>
        <end position="221"/>
    </location>
</feature>
<evidence type="ECO:0000256" key="2">
    <source>
        <dbReference type="ARBA" id="ARBA00022963"/>
    </source>
</evidence>
<reference evidence="6 7" key="1">
    <citation type="submission" date="2022-10" db="EMBL/GenBank/DDBJ databases">
        <title>Roseococcus glaciei nov., sp. nov., isolated from glacier.</title>
        <authorList>
            <person name="Liu Q."/>
            <person name="Xin Y.-H."/>
        </authorList>
    </citation>
    <scope>NUCLEOTIDE SEQUENCE [LARGE SCALE GENOMIC DNA]</scope>
    <source>
        <strain evidence="6 7">MDT2-1-1</strain>
    </source>
</reference>
<keyword evidence="3 4" id="KW-0443">Lipid metabolism</keyword>
<organism evidence="6 7">
    <name type="scientific">Sabulicella glaciei</name>
    <dbReference type="NCBI Taxonomy" id="2984948"/>
    <lineage>
        <taxon>Bacteria</taxon>
        <taxon>Pseudomonadati</taxon>
        <taxon>Pseudomonadota</taxon>
        <taxon>Alphaproteobacteria</taxon>
        <taxon>Acetobacterales</taxon>
        <taxon>Acetobacteraceae</taxon>
        <taxon>Sabulicella</taxon>
    </lineage>
</organism>
<feature type="short sequence motif" description="GXGXXG" evidence="4">
    <location>
        <begin position="17"/>
        <end position="22"/>
    </location>
</feature>
<dbReference type="Pfam" id="PF01734">
    <property type="entry name" value="Patatin"/>
    <property type="match status" value="1"/>
</dbReference>
<dbReference type="Proteomes" id="UP001526430">
    <property type="component" value="Unassembled WGS sequence"/>
</dbReference>
<dbReference type="PANTHER" id="PTHR14226:SF78">
    <property type="entry name" value="SLR0060 PROTEIN"/>
    <property type="match status" value="1"/>
</dbReference>
<comment type="caution">
    <text evidence="6">The sequence shown here is derived from an EMBL/GenBank/DDBJ whole genome shotgun (WGS) entry which is preliminary data.</text>
</comment>
<keyword evidence="1 4" id="KW-0378">Hydrolase</keyword>
<evidence type="ECO:0000313" key="6">
    <source>
        <dbReference type="EMBL" id="MCW8088345.1"/>
    </source>
</evidence>
<feature type="short sequence motif" description="DGA/G" evidence="4">
    <location>
        <begin position="208"/>
        <end position="210"/>
    </location>
</feature>
<evidence type="ECO:0000256" key="1">
    <source>
        <dbReference type="ARBA" id="ARBA00022801"/>
    </source>
</evidence>
<feature type="short sequence motif" description="GXSXG" evidence="4">
    <location>
        <begin position="45"/>
        <end position="49"/>
    </location>
</feature>
<keyword evidence="2 4" id="KW-0442">Lipid degradation</keyword>
<evidence type="ECO:0000256" key="3">
    <source>
        <dbReference type="ARBA" id="ARBA00023098"/>
    </source>
</evidence>
<accession>A0ABT3P1Q5</accession>
<sequence>MARATRRPVRLDLALQGGGAHGAFTWGVLERLLEEERIQLSGISGASAGAMNAVVLADGWLKGGAAGARAALWRFWKRMSRAARRQSPFRSPFAAVFPPGLAWSGEAAMRLFVAPWAAMFQAMAGNPSPYQFNPLNLNPLLDILRDSVDFARLRAAESPRLLIAATDLRSGEMRIFRNAELTAEAVMASACLPNLFQAVEIEGNAYWDGGYLANPPLFPLLHEDGADDLLLVQLNPPRREAVPRSTDAIMARLNEVTFNAGLVRELRGLALLREALAEEGEDHEFRNPFFARVKRLRLHRIAASEDDIRLRPGSKLDPEWGALIRLHGLGARAAEAWLAGHGASLGRQSTLGREAG</sequence>
<keyword evidence="7" id="KW-1185">Reference proteome</keyword>
<dbReference type="PROSITE" id="PS51635">
    <property type="entry name" value="PNPLA"/>
    <property type="match status" value="1"/>
</dbReference>
<dbReference type="SUPFAM" id="SSF52151">
    <property type="entry name" value="FabD/lysophospholipase-like"/>
    <property type="match status" value="1"/>
</dbReference>
<gene>
    <name evidence="6" type="ORF">OF850_22445</name>
</gene>
<proteinExistence type="predicted"/>
<dbReference type="Gene3D" id="3.40.1090.10">
    <property type="entry name" value="Cytosolic phospholipase A2 catalytic domain"/>
    <property type="match status" value="2"/>
</dbReference>
<dbReference type="RefSeq" id="WP_301592545.1">
    <property type="nucleotide sequence ID" value="NZ_JAPFQI010000034.1"/>
</dbReference>
<dbReference type="InterPro" id="IPR050301">
    <property type="entry name" value="NTE"/>
</dbReference>
<protein>
    <submittedName>
        <fullName evidence="6">Patatin-like phospholipase family protein</fullName>
    </submittedName>
</protein>
<dbReference type="EMBL" id="JAPFQI010000034">
    <property type="protein sequence ID" value="MCW8088345.1"/>
    <property type="molecule type" value="Genomic_DNA"/>
</dbReference>
<evidence type="ECO:0000313" key="7">
    <source>
        <dbReference type="Proteomes" id="UP001526430"/>
    </source>
</evidence>
<feature type="active site" description="Proton acceptor" evidence="4">
    <location>
        <position position="208"/>
    </location>
</feature>
<dbReference type="InterPro" id="IPR016035">
    <property type="entry name" value="Acyl_Trfase/lysoPLipase"/>
</dbReference>
<evidence type="ECO:0000256" key="4">
    <source>
        <dbReference type="PROSITE-ProRule" id="PRU01161"/>
    </source>
</evidence>
<feature type="active site" description="Nucleophile" evidence="4">
    <location>
        <position position="47"/>
    </location>
</feature>
<name>A0ABT3P1Q5_9PROT</name>
<dbReference type="InterPro" id="IPR002641">
    <property type="entry name" value="PNPLA_dom"/>
</dbReference>